<feature type="transmembrane region" description="Helical" evidence="5">
    <location>
        <begin position="151"/>
        <end position="173"/>
    </location>
</feature>
<feature type="transmembrane region" description="Helical" evidence="5">
    <location>
        <begin position="399"/>
        <end position="418"/>
    </location>
</feature>
<feature type="transmembrane region" description="Helical" evidence="5">
    <location>
        <begin position="310"/>
        <end position="330"/>
    </location>
</feature>
<dbReference type="AlphaFoldDB" id="A0A8K0J9Y6"/>
<protein>
    <recommendedName>
        <fullName evidence="8">Major facilitator superfamily transporter</fullName>
    </recommendedName>
</protein>
<comment type="subcellular location">
    <subcellularLocation>
        <location evidence="1">Membrane</location>
        <topology evidence="1">Multi-pass membrane protein</topology>
    </subcellularLocation>
</comment>
<dbReference type="Pfam" id="PF07690">
    <property type="entry name" value="MFS_1"/>
    <property type="match status" value="1"/>
</dbReference>
<feature type="transmembrane region" description="Helical" evidence="5">
    <location>
        <begin position="438"/>
        <end position="458"/>
    </location>
</feature>
<evidence type="ECO:0000313" key="6">
    <source>
        <dbReference type="EMBL" id="KAG5922738.1"/>
    </source>
</evidence>
<keyword evidence="3 5" id="KW-1133">Transmembrane helix</keyword>
<organism evidence="6 7">
    <name type="scientific">Claviceps africana</name>
    <dbReference type="NCBI Taxonomy" id="83212"/>
    <lineage>
        <taxon>Eukaryota</taxon>
        <taxon>Fungi</taxon>
        <taxon>Dikarya</taxon>
        <taxon>Ascomycota</taxon>
        <taxon>Pezizomycotina</taxon>
        <taxon>Sordariomycetes</taxon>
        <taxon>Hypocreomycetidae</taxon>
        <taxon>Hypocreales</taxon>
        <taxon>Clavicipitaceae</taxon>
        <taxon>Claviceps</taxon>
    </lineage>
</organism>
<evidence type="ECO:0008006" key="8">
    <source>
        <dbReference type="Google" id="ProtNLM"/>
    </source>
</evidence>
<keyword evidence="4 5" id="KW-0472">Membrane</keyword>
<dbReference type="InterPro" id="IPR049680">
    <property type="entry name" value="FLVCR1-2_SLC49-like"/>
</dbReference>
<accession>A0A8K0J9Y6</accession>
<gene>
    <name evidence="6" type="ORF">E4U42_005361</name>
</gene>
<evidence type="ECO:0000313" key="7">
    <source>
        <dbReference type="Proteomes" id="UP000811619"/>
    </source>
</evidence>
<reference evidence="6" key="1">
    <citation type="journal article" date="2020" name="bioRxiv">
        <title>Whole genome comparisons of ergot fungi reveals the divergence and evolution of species within the genus Claviceps are the result of varying mechanisms driving genome evolution and host range expansion.</title>
        <authorList>
            <person name="Wyka S.A."/>
            <person name="Mondo S.J."/>
            <person name="Liu M."/>
            <person name="Dettman J."/>
            <person name="Nalam V."/>
            <person name="Broders K.D."/>
        </authorList>
    </citation>
    <scope>NUCLEOTIDE SEQUENCE</scope>
    <source>
        <strain evidence="6">CCC 489</strain>
    </source>
</reference>
<feature type="transmembrane region" description="Helical" evidence="5">
    <location>
        <begin position="98"/>
        <end position="120"/>
    </location>
</feature>
<feature type="transmembrane region" description="Helical" evidence="5">
    <location>
        <begin position="60"/>
        <end position="78"/>
    </location>
</feature>
<keyword evidence="2 5" id="KW-0812">Transmembrane</keyword>
<feature type="transmembrane region" description="Helical" evidence="5">
    <location>
        <begin position="364"/>
        <end position="387"/>
    </location>
</feature>
<proteinExistence type="predicted"/>
<dbReference type="GO" id="GO:0016020">
    <property type="term" value="C:membrane"/>
    <property type="evidence" value="ECO:0007669"/>
    <property type="project" value="UniProtKB-SubCell"/>
</dbReference>
<evidence type="ECO:0000256" key="3">
    <source>
        <dbReference type="ARBA" id="ARBA00022989"/>
    </source>
</evidence>
<sequence>MEADGSGIGSDGRFLKGGKPGLPTCFLRERSLHEHGIDDAEQEISINDQSTGYRTYRRRWIGLITLTLMNVVVSWDWLTFAPVADLSAAYYGVSKTAINWVSIVFFLAFVAVFPVTIAILHRGPKPAFITAAVLVITGNWIRYAGSTNSTGGHYGAIVVGEILIGFAQPFTLAAPTRYSDMWFTNHGRVAATALTSLANPLGGALGQLFNPLWAKETTDVSNMVLYVSIISTVCCLPAFFTPAAPPTPVGPAAETPKMSLKDSLKTLAHSLELWLVLVPFFVYVGCFNSISSLLSQIMVPYGFSNDEAGIGGAVLIVAGLVFSAITSPILDRSKKFASAIKLFVPIIGLCYFVFVWMPETGSVAGPYVVLGILGAASFSLVPIALEFLTELSHPLSPEVTSTTAWAGGQLLGAIILIVSDKLAAGNDATPRLNMKRALVFQAVLAMIIVPLPLCLGLFGRRDKVILKRVRSDERTGARPVVEFVS</sequence>
<keyword evidence="7" id="KW-1185">Reference proteome</keyword>
<feature type="transmembrane region" description="Helical" evidence="5">
    <location>
        <begin position="271"/>
        <end position="290"/>
    </location>
</feature>
<dbReference type="GO" id="GO:0022857">
    <property type="term" value="F:transmembrane transporter activity"/>
    <property type="evidence" value="ECO:0007669"/>
    <property type="project" value="InterPro"/>
</dbReference>
<dbReference type="InterPro" id="IPR036259">
    <property type="entry name" value="MFS_trans_sf"/>
</dbReference>
<evidence type="ECO:0000256" key="1">
    <source>
        <dbReference type="ARBA" id="ARBA00004141"/>
    </source>
</evidence>
<dbReference type="PANTHER" id="PTHR10924:SF6">
    <property type="entry name" value="SOLUTE CARRIER FAMILY 49 MEMBER A3"/>
    <property type="match status" value="1"/>
</dbReference>
<evidence type="ECO:0000256" key="2">
    <source>
        <dbReference type="ARBA" id="ARBA00022692"/>
    </source>
</evidence>
<dbReference type="InterPro" id="IPR011701">
    <property type="entry name" value="MFS"/>
</dbReference>
<dbReference type="EMBL" id="SRPY01000506">
    <property type="protein sequence ID" value="KAG5922738.1"/>
    <property type="molecule type" value="Genomic_DNA"/>
</dbReference>
<comment type="caution">
    <text evidence="6">The sequence shown here is derived from an EMBL/GenBank/DDBJ whole genome shotgun (WGS) entry which is preliminary data.</text>
</comment>
<dbReference type="Proteomes" id="UP000811619">
    <property type="component" value="Unassembled WGS sequence"/>
</dbReference>
<evidence type="ECO:0000256" key="4">
    <source>
        <dbReference type="ARBA" id="ARBA00023136"/>
    </source>
</evidence>
<dbReference type="OrthoDB" id="422206at2759"/>
<dbReference type="SUPFAM" id="SSF103473">
    <property type="entry name" value="MFS general substrate transporter"/>
    <property type="match status" value="1"/>
</dbReference>
<feature type="transmembrane region" description="Helical" evidence="5">
    <location>
        <begin position="342"/>
        <end position="358"/>
    </location>
</feature>
<name>A0A8K0J9Y6_9HYPO</name>
<dbReference type="Gene3D" id="1.20.1250.20">
    <property type="entry name" value="MFS general substrate transporter like domains"/>
    <property type="match status" value="2"/>
</dbReference>
<feature type="transmembrane region" description="Helical" evidence="5">
    <location>
        <begin position="127"/>
        <end position="145"/>
    </location>
</feature>
<evidence type="ECO:0000256" key="5">
    <source>
        <dbReference type="SAM" id="Phobius"/>
    </source>
</evidence>
<dbReference type="PANTHER" id="PTHR10924">
    <property type="entry name" value="MAJOR FACILITATOR SUPERFAMILY PROTEIN-RELATED"/>
    <property type="match status" value="1"/>
</dbReference>